<gene>
    <name evidence="7" type="ORF">C5L14_13140</name>
</gene>
<proteinExistence type="inferred from homology"/>
<dbReference type="InterPro" id="IPR002994">
    <property type="entry name" value="Surf1/Shy1"/>
</dbReference>
<keyword evidence="3 6" id="KW-0812">Transmembrane</keyword>
<evidence type="ECO:0000313" key="7">
    <source>
        <dbReference type="EMBL" id="PRH87545.1"/>
    </source>
</evidence>
<feature type="transmembrane region" description="Helical" evidence="6">
    <location>
        <begin position="224"/>
        <end position="243"/>
    </location>
</feature>
<evidence type="ECO:0000256" key="6">
    <source>
        <dbReference type="RuleBase" id="RU363076"/>
    </source>
</evidence>
<dbReference type="InterPro" id="IPR045214">
    <property type="entry name" value="Surf1/Surf4"/>
</dbReference>
<dbReference type="GO" id="GO:0005886">
    <property type="term" value="C:plasma membrane"/>
    <property type="evidence" value="ECO:0007669"/>
    <property type="project" value="UniProtKB-SubCell"/>
</dbReference>
<dbReference type="PANTHER" id="PTHR23427">
    <property type="entry name" value="SURFEIT LOCUS PROTEIN"/>
    <property type="match status" value="1"/>
</dbReference>
<dbReference type="Proteomes" id="UP000237682">
    <property type="component" value="Unassembled WGS sequence"/>
</dbReference>
<accession>A0A2S9QDY8</accession>
<evidence type="ECO:0000256" key="5">
    <source>
        <dbReference type="ARBA" id="ARBA00023136"/>
    </source>
</evidence>
<keyword evidence="6" id="KW-1003">Cell membrane</keyword>
<comment type="caution">
    <text evidence="7">The sequence shown here is derived from an EMBL/GenBank/DDBJ whole genome shotgun (WGS) entry which is preliminary data.</text>
</comment>
<keyword evidence="8" id="KW-1185">Reference proteome</keyword>
<evidence type="ECO:0000256" key="1">
    <source>
        <dbReference type="ARBA" id="ARBA00004370"/>
    </source>
</evidence>
<dbReference type="EMBL" id="PUEJ01000004">
    <property type="protein sequence ID" value="PRH87545.1"/>
    <property type="molecule type" value="Genomic_DNA"/>
</dbReference>
<comment type="similarity">
    <text evidence="2 6">Belongs to the SURF1 family.</text>
</comment>
<evidence type="ECO:0000256" key="3">
    <source>
        <dbReference type="ARBA" id="ARBA00022692"/>
    </source>
</evidence>
<sequence>MTGSALSSRPRSLLALTISMLVMGAFLVGLGIWQLERLQWKLGLLKEIADRTTAAPVAPPPEADWPHLTRDGLEYRHWQVSGTFDHAKEIRSFTNLPDVKGRFRGVGYWVLTPLIRPDGSTILINRGFVPESAKDPASRQAGQIAGPVTVSGLARWTEDRNLFTPADDPLAGNWFTRDIAGIAKAEGLTRVAPFFIDADASAPGGLPQGGETILTFPNNHLQYALTWFGLALGLVGVYIAFVLRYRRSSKS</sequence>
<dbReference type="PANTHER" id="PTHR23427:SF2">
    <property type="entry name" value="SURFEIT LOCUS PROTEIN 1"/>
    <property type="match status" value="1"/>
</dbReference>
<dbReference type="AlphaFoldDB" id="A0A2S9QDY8"/>
<dbReference type="Pfam" id="PF02104">
    <property type="entry name" value="SURF1"/>
    <property type="match status" value="1"/>
</dbReference>
<name>A0A2S9QDY8_9HYPH</name>
<evidence type="ECO:0000256" key="4">
    <source>
        <dbReference type="ARBA" id="ARBA00022989"/>
    </source>
</evidence>
<feature type="transmembrane region" description="Helical" evidence="6">
    <location>
        <begin position="12"/>
        <end position="35"/>
    </location>
</feature>
<evidence type="ECO:0000313" key="8">
    <source>
        <dbReference type="Proteomes" id="UP000237682"/>
    </source>
</evidence>
<organism evidence="7 8">
    <name type="scientific">Labrys okinawensis</name>
    <dbReference type="NCBI Taxonomy" id="346911"/>
    <lineage>
        <taxon>Bacteria</taxon>
        <taxon>Pseudomonadati</taxon>
        <taxon>Pseudomonadota</taxon>
        <taxon>Alphaproteobacteria</taxon>
        <taxon>Hyphomicrobiales</taxon>
        <taxon>Xanthobacteraceae</taxon>
        <taxon>Labrys</taxon>
    </lineage>
</organism>
<dbReference type="CDD" id="cd06662">
    <property type="entry name" value="SURF1"/>
    <property type="match status" value="1"/>
</dbReference>
<comment type="subcellular location">
    <subcellularLocation>
        <location evidence="6">Cell membrane</location>
        <topology evidence="6">Multi-pass membrane protein</topology>
    </subcellularLocation>
    <subcellularLocation>
        <location evidence="1">Membrane</location>
    </subcellularLocation>
</comment>
<evidence type="ECO:0000256" key="2">
    <source>
        <dbReference type="ARBA" id="ARBA00007165"/>
    </source>
</evidence>
<keyword evidence="5 6" id="KW-0472">Membrane</keyword>
<reference evidence="7 8" key="1">
    <citation type="submission" date="2018-02" db="EMBL/GenBank/DDBJ databases">
        <title>Whole genome sequencing of endophytic bacterium.</title>
        <authorList>
            <person name="Eedara R."/>
            <person name="Podile A.R."/>
        </authorList>
    </citation>
    <scope>NUCLEOTIDE SEQUENCE [LARGE SCALE GENOMIC DNA]</scope>
    <source>
        <strain evidence="7 8">RP1T</strain>
    </source>
</reference>
<dbReference type="OrthoDB" id="6079986at2"/>
<dbReference type="RefSeq" id="WP_105862475.1">
    <property type="nucleotide sequence ID" value="NZ_PUEJ01000004.1"/>
</dbReference>
<dbReference type="PROSITE" id="PS50895">
    <property type="entry name" value="SURF1"/>
    <property type="match status" value="1"/>
</dbReference>
<protein>
    <recommendedName>
        <fullName evidence="6">SURF1-like protein</fullName>
    </recommendedName>
</protein>
<keyword evidence="4 6" id="KW-1133">Transmembrane helix</keyword>